<keyword evidence="1 6" id="KW-0963">Cytoplasm</keyword>
<sequence>MDFEFSTVEAMALRCQYEACNDIGVFCKLTNKYCLVGHGGSDNFLHIVEGELSDTIPVVNCSIAGTRIVGRVTVGNRHGLLVPNATTDQELQHLRDNLPDDVAIRRIDERLSALGCVIACNDYVALAHADISKETEKALQEVLKVEVFRVSLGQHALVGSYAALTSRGCLVAAKTPVETQKEIASLLQVPVVAGTINRGTELIGAGMCVNDWIAFTGLDTTSAELSVVESIFHLGNRVPNEITNELRDSLIESLL</sequence>
<reference evidence="7" key="1">
    <citation type="journal article" date="2013" name="Genetics">
        <title>The draft genome and transcriptome of Panagrellus redivivus are shaped by the harsh demands of a free-living lifestyle.</title>
        <authorList>
            <person name="Srinivasan J."/>
            <person name="Dillman A.R."/>
            <person name="Macchietto M.G."/>
            <person name="Heikkinen L."/>
            <person name="Lakso M."/>
            <person name="Fracchia K.M."/>
            <person name="Antoshechkin I."/>
            <person name="Mortazavi A."/>
            <person name="Wong G."/>
            <person name="Sternberg P.W."/>
        </authorList>
    </citation>
    <scope>NUCLEOTIDE SEQUENCE [LARGE SCALE GENOMIC DNA]</scope>
    <source>
        <strain evidence="7">MT8872</strain>
    </source>
</reference>
<dbReference type="GO" id="GO:0005737">
    <property type="term" value="C:cytoplasm"/>
    <property type="evidence" value="ECO:0007669"/>
    <property type="project" value="UniProtKB-SubCell"/>
</dbReference>
<keyword evidence="7" id="KW-1185">Reference proteome</keyword>
<evidence type="ECO:0000256" key="6">
    <source>
        <dbReference type="HAMAP-Rule" id="MF_03132"/>
    </source>
</evidence>
<dbReference type="FunFam" id="3.75.10.10:FF:000001">
    <property type="entry name" value="Eukaryotic translation initiation factor 6"/>
    <property type="match status" value="1"/>
</dbReference>
<dbReference type="PANTHER" id="PTHR10784">
    <property type="entry name" value="TRANSLATION INITIATION FACTOR 6"/>
    <property type="match status" value="1"/>
</dbReference>
<comment type="function">
    <text evidence="6">Binds to the 60S ribosomal subunit and prevents its association with the 40S ribosomal subunit to form the 80S initiation complex in the cytoplasm. May also be involved in ribosome biogenesis.</text>
</comment>
<evidence type="ECO:0000256" key="4">
    <source>
        <dbReference type="ARBA" id="ARBA00023242"/>
    </source>
</evidence>
<dbReference type="CDD" id="cd00527">
    <property type="entry name" value="IF6"/>
    <property type="match status" value="1"/>
</dbReference>
<dbReference type="GO" id="GO:0043023">
    <property type="term" value="F:ribosomal large subunit binding"/>
    <property type="evidence" value="ECO:0007669"/>
    <property type="project" value="UniProtKB-UniRule"/>
</dbReference>
<comment type="subcellular location">
    <subcellularLocation>
        <location evidence="6">Cytoplasm</location>
    </subcellularLocation>
    <subcellularLocation>
        <location evidence="6">Nucleus</location>
        <location evidence="6">Nucleolus</location>
    </subcellularLocation>
    <text evidence="6">Shuttles between cytoplasm and nucleus/nucleolus.</text>
</comment>
<reference evidence="8" key="2">
    <citation type="submission" date="2020-10" db="UniProtKB">
        <authorList>
            <consortium name="WormBaseParasite"/>
        </authorList>
    </citation>
    <scope>IDENTIFICATION</scope>
</reference>
<protein>
    <recommendedName>
        <fullName evidence="6">Eukaryotic translation initiation factor 6</fullName>
        <shortName evidence="6">eIF-6</shortName>
    </recommendedName>
</protein>
<proteinExistence type="inferred from homology"/>
<name>A0A7E4UV86_PANRE</name>
<gene>
    <name evidence="6" type="primary">EIF6</name>
</gene>
<evidence type="ECO:0000256" key="5">
    <source>
        <dbReference type="ARBA" id="ARBA00062592"/>
    </source>
</evidence>
<dbReference type="SUPFAM" id="SSF55909">
    <property type="entry name" value="Pentein"/>
    <property type="match status" value="1"/>
</dbReference>
<keyword evidence="3 6" id="KW-0648">Protein biosynthesis</keyword>
<dbReference type="Gene3D" id="3.75.10.10">
    <property type="entry name" value="L-arginine/glycine Amidinotransferase, Chain A"/>
    <property type="match status" value="1"/>
</dbReference>
<dbReference type="PIRSF" id="PIRSF006413">
    <property type="entry name" value="IF-6"/>
    <property type="match status" value="1"/>
</dbReference>
<evidence type="ECO:0000313" key="8">
    <source>
        <dbReference type="WBParaSite" id="Pan_g12835.t1"/>
    </source>
</evidence>
<dbReference type="InterPro" id="IPR002769">
    <property type="entry name" value="eIF6"/>
</dbReference>
<dbReference type="WBParaSite" id="Pan_g12835.t1">
    <property type="protein sequence ID" value="Pan_g12835.t1"/>
    <property type="gene ID" value="Pan_g12835"/>
</dbReference>
<dbReference type="Proteomes" id="UP000492821">
    <property type="component" value="Unassembled WGS sequence"/>
</dbReference>
<keyword evidence="4 6" id="KW-0539">Nucleus</keyword>
<dbReference type="Pfam" id="PF01912">
    <property type="entry name" value="eIF-6"/>
    <property type="match status" value="1"/>
</dbReference>
<dbReference type="AlphaFoldDB" id="A0A7E4UV86"/>
<keyword evidence="6" id="KW-0690">Ribosome biogenesis</keyword>
<comment type="subunit">
    <text evidence="5">Monomer. Associates with the 60S ribosomal subunit. Interacts with RACK1. Interacts with DICER1, AGO2, TARBP2, MOV10 and RPL7A; they form a large RNA-induced silencing complex (RISC).</text>
</comment>
<evidence type="ECO:0000256" key="2">
    <source>
        <dbReference type="ARBA" id="ARBA00022540"/>
    </source>
</evidence>
<evidence type="ECO:0000256" key="3">
    <source>
        <dbReference type="ARBA" id="ARBA00022917"/>
    </source>
</evidence>
<comment type="similarity">
    <text evidence="6">Belongs to the eIF-6 family.</text>
</comment>
<dbReference type="HAMAP" id="MF_00032">
    <property type="entry name" value="eIF_6"/>
    <property type="match status" value="1"/>
</dbReference>
<dbReference type="GO" id="GO:0003743">
    <property type="term" value="F:translation initiation factor activity"/>
    <property type="evidence" value="ECO:0007669"/>
    <property type="project" value="UniProtKB-UniRule"/>
</dbReference>
<evidence type="ECO:0000256" key="1">
    <source>
        <dbReference type="ARBA" id="ARBA00022490"/>
    </source>
</evidence>
<keyword evidence="2 6" id="KW-0396">Initiation factor</keyword>
<dbReference type="GO" id="GO:0042273">
    <property type="term" value="P:ribosomal large subunit biogenesis"/>
    <property type="evidence" value="ECO:0007669"/>
    <property type="project" value="UniProtKB-UniRule"/>
</dbReference>
<dbReference type="NCBIfam" id="TIGR00323">
    <property type="entry name" value="eIF-6"/>
    <property type="match status" value="1"/>
</dbReference>
<dbReference type="GO" id="GO:0005730">
    <property type="term" value="C:nucleolus"/>
    <property type="evidence" value="ECO:0007669"/>
    <property type="project" value="UniProtKB-SubCell"/>
</dbReference>
<dbReference type="SMART" id="SM00654">
    <property type="entry name" value="eIF6"/>
    <property type="match status" value="1"/>
</dbReference>
<dbReference type="GO" id="GO:0042256">
    <property type="term" value="P:cytosolic ribosome assembly"/>
    <property type="evidence" value="ECO:0007669"/>
    <property type="project" value="UniProtKB-UniRule"/>
</dbReference>
<accession>A0A7E4UV86</accession>
<organism evidence="7 8">
    <name type="scientific">Panagrellus redivivus</name>
    <name type="common">Microworm</name>
    <dbReference type="NCBI Taxonomy" id="6233"/>
    <lineage>
        <taxon>Eukaryota</taxon>
        <taxon>Metazoa</taxon>
        <taxon>Ecdysozoa</taxon>
        <taxon>Nematoda</taxon>
        <taxon>Chromadorea</taxon>
        <taxon>Rhabditida</taxon>
        <taxon>Tylenchina</taxon>
        <taxon>Panagrolaimomorpha</taxon>
        <taxon>Panagrolaimoidea</taxon>
        <taxon>Panagrolaimidae</taxon>
        <taxon>Panagrellus</taxon>
    </lineage>
</organism>
<evidence type="ECO:0000313" key="7">
    <source>
        <dbReference type="Proteomes" id="UP000492821"/>
    </source>
</evidence>